<feature type="transmembrane region" description="Helical" evidence="8">
    <location>
        <begin position="926"/>
        <end position="947"/>
    </location>
</feature>
<keyword evidence="8" id="KW-0472">Membrane</keyword>
<evidence type="ECO:0000256" key="6">
    <source>
        <dbReference type="SAM" id="Coils"/>
    </source>
</evidence>
<feature type="coiled-coil region" evidence="6">
    <location>
        <begin position="366"/>
        <end position="425"/>
    </location>
</feature>
<feature type="coiled-coil region" evidence="6">
    <location>
        <begin position="461"/>
        <end position="687"/>
    </location>
</feature>
<keyword evidence="11" id="KW-1185">Reference proteome</keyword>
<dbReference type="Proteomes" id="UP001558632">
    <property type="component" value="Unassembled WGS sequence"/>
</dbReference>
<feature type="compositionally biased region" description="Basic and acidic residues" evidence="7">
    <location>
        <begin position="839"/>
        <end position="851"/>
    </location>
</feature>
<keyword evidence="4" id="KW-0965">Cell junction</keyword>
<evidence type="ECO:0000256" key="8">
    <source>
        <dbReference type="SAM" id="Phobius"/>
    </source>
</evidence>
<evidence type="ECO:0000313" key="11">
    <source>
        <dbReference type="Proteomes" id="UP001558632"/>
    </source>
</evidence>
<sequence>MRVYLTVVYCSKIILIWILISIFFIVYVYPLECCSEYSSCFLQRSVASECDVVTQGGADSNSLLSDANQEQQWTKIYNSQCSRALGSSTQISPVSLRTGSSSGGLHNLTSMHHRQTVAGEAGRSTVHRSPESRAVQAVSPFGVREPNMPTSIPDECQVVKQLVREAVSGQWNSYASTSTSSIGSGNTSLNIVSSASSTNSNLYRTPEHALPPSYASIFASTSPSGETTGKDQAVKKTSLSQPDVSRAPYPLLMSTSTNEISAKSNLCQQLVMHLKVSGQEDSAVSNYYSSRHHSEPPSSYLGAREVTTSASDIAGGSESNKLLKDEQIDSNNSDDAVSTKMIQMLKDENRYLRLELEGYIKKTFKLQQLELQYQKIYREYEEFVRRQDKREQLEQQMRSRMQLEISRLKDVNLQLQDQLENTLHQISYYQAEEIEDSELRHEITRRDMMIAQLITQNKELLATKERQAIELDAQRVTLEEQRTHIQILDKALTNAQEKVLKSEEVMKKKQSYMQKADELQRALHALQEGMRKREENHKRVKAELEKELAYMKIQKKENLQMKSTSRSLQDLENTISTLRKELQEKEEQILNAQTELVHWQEAYYVELKKQEAAFSEASDSKDARIRVLEKNSEKAEKLIETSQSETKRFLDDLRMAKGKIGEMETKIQQLEALLAEKEAMINVLRRRQQLSTDPDAAGSDSNALATTATTTTTYSEVSSLDNSKQRLEAVRRRLLQSPSPSRCYARLYQKHNKFISVDSSFNFDDLDQPARYTSSLGRPMRTTPRSALRSKSSTRTQASCDAFSPASPLLDLQQHLKQQRHIYTLPTRRKATDLLTSSQRDRPRSADDHLLSEGTSLKNYQTESATIIPGLRKNVKAEKSNNNSTRSYAAFDKKSSSSPDDASDEELWNVIFISTQKNAVTNNFPIILHVIFRPIFVTAVIVVIAVADRAAFGSE</sequence>
<dbReference type="PRINTS" id="PR01807">
    <property type="entry name" value="ANGIOMOTIN"/>
</dbReference>
<feature type="region of interest" description="Disordered" evidence="7">
    <location>
        <begin position="771"/>
        <end position="802"/>
    </location>
</feature>
<feature type="region of interest" description="Disordered" evidence="7">
    <location>
        <begin position="214"/>
        <end position="249"/>
    </location>
</feature>
<evidence type="ECO:0000256" key="4">
    <source>
        <dbReference type="ARBA" id="ARBA00022949"/>
    </source>
</evidence>
<evidence type="ECO:0000259" key="9">
    <source>
        <dbReference type="Pfam" id="PF12240"/>
    </source>
</evidence>
<dbReference type="EMBL" id="JBEUSY010000566">
    <property type="protein sequence ID" value="KAL1226517.1"/>
    <property type="molecule type" value="Genomic_DNA"/>
</dbReference>
<name>A0ABR3K0A7_TRISP</name>
<gene>
    <name evidence="10" type="ORF">TSPI_08101</name>
</gene>
<feature type="transmembrane region" description="Helical" evidence="8">
    <location>
        <begin position="7"/>
        <end position="29"/>
    </location>
</feature>
<dbReference type="InterPro" id="IPR051747">
    <property type="entry name" value="Angiomotin-like"/>
</dbReference>
<dbReference type="PANTHER" id="PTHR14826:SF14">
    <property type="entry name" value="ANGIOMOTIN_C DOMAIN-CONTAINING PROTEIN"/>
    <property type="match status" value="1"/>
</dbReference>
<feature type="region of interest" description="Disordered" evidence="7">
    <location>
        <begin position="833"/>
        <end position="855"/>
    </location>
</feature>
<keyword evidence="3" id="KW-0597">Phosphoprotein</keyword>
<protein>
    <submittedName>
        <fullName evidence="10">Angiomotin</fullName>
    </submittedName>
</protein>
<evidence type="ECO:0000256" key="7">
    <source>
        <dbReference type="SAM" id="MobiDB-lite"/>
    </source>
</evidence>
<dbReference type="Pfam" id="PF12240">
    <property type="entry name" value="Angiomotin_C"/>
    <property type="match status" value="1"/>
</dbReference>
<dbReference type="InterPro" id="IPR009114">
    <property type="entry name" value="Angiomotin"/>
</dbReference>
<proteinExistence type="inferred from homology"/>
<evidence type="ECO:0000256" key="2">
    <source>
        <dbReference type="ARBA" id="ARBA00010300"/>
    </source>
</evidence>
<feature type="compositionally biased region" description="Polar residues" evidence="7">
    <location>
        <begin position="783"/>
        <end position="799"/>
    </location>
</feature>
<evidence type="ECO:0000256" key="1">
    <source>
        <dbReference type="ARBA" id="ARBA00004282"/>
    </source>
</evidence>
<reference evidence="10 11" key="1">
    <citation type="submission" date="2024-07" db="EMBL/GenBank/DDBJ databases">
        <title>Enhanced genomic and transcriptomic resources for Trichinella pseudospiralis and T. spiralis underpin the discovery of pronounced molecular differences between stages and species.</title>
        <authorList>
            <person name="Pasi K.K."/>
            <person name="La Rosa G."/>
            <person name="Gomez-Morales M.A."/>
            <person name="Tosini F."/>
            <person name="Sumanam S."/>
            <person name="Young N.D."/>
            <person name="Chang B.C."/>
            <person name="Robin G.B."/>
        </authorList>
    </citation>
    <scope>NUCLEOTIDE SEQUENCE [LARGE SCALE GENOMIC DNA]</scope>
    <source>
        <strain evidence="10">ISS534</strain>
    </source>
</reference>
<keyword evidence="8" id="KW-0812">Transmembrane</keyword>
<comment type="caution">
    <text evidence="10">The sequence shown here is derived from an EMBL/GenBank/DDBJ whole genome shotgun (WGS) entry which is preliminary data.</text>
</comment>
<feature type="compositionally biased region" description="Polar residues" evidence="7">
    <location>
        <begin position="218"/>
        <end position="227"/>
    </location>
</feature>
<keyword evidence="5 6" id="KW-0175">Coiled coil</keyword>
<dbReference type="InterPro" id="IPR024646">
    <property type="entry name" value="Angiomotin_C"/>
</dbReference>
<evidence type="ECO:0000256" key="3">
    <source>
        <dbReference type="ARBA" id="ARBA00022553"/>
    </source>
</evidence>
<comment type="subcellular location">
    <subcellularLocation>
        <location evidence="1">Cell junction</location>
    </subcellularLocation>
</comment>
<accession>A0ABR3K0A7</accession>
<organism evidence="10 11">
    <name type="scientific">Trichinella spiralis</name>
    <name type="common">Trichina worm</name>
    <dbReference type="NCBI Taxonomy" id="6334"/>
    <lineage>
        <taxon>Eukaryota</taxon>
        <taxon>Metazoa</taxon>
        <taxon>Ecdysozoa</taxon>
        <taxon>Nematoda</taxon>
        <taxon>Enoplea</taxon>
        <taxon>Dorylaimia</taxon>
        <taxon>Trichinellida</taxon>
        <taxon>Trichinellidae</taxon>
        <taxon>Trichinella</taxon>
    </lineage>
</organism>
<dbReference type="PANTHER" id="PTHR14826">
    <property type="entry name" value="ANGIOMOTIN"/>
    <property type="match status" value="1"/>
</dbReference>
<evidence type="ECO:0000256" key="5">
    <source>
        <dbReference type="ARBA" id="ARBA00023054"/>
    </source>
</evidence>
<feature type="domain" description="Angiomotin C-terminal" evidence="9">
    <location>
        <begin position="512"/>
        <end position="707"/>
    </location>
</feature>
<evidence type="ECO:0000313" key="10">
    <source>
        <dbReference type="EMBL" id="KAL1226517.1"/>
    </source>
</evidence>
<keyword evidence="8" id="KW-1133">Transmembrane helix</keyword>
<comment type="similarity">
    <text evidence="2">Belongs to the angiomotin family.</text>
</comment>